<feature type="transmembrane region" description="Helical" evidence="1">
    <location>
        <begin position="483"/>
        <end position="500"/>
    </location>
</feature>
<organism evidence="2 3">
    <name type="scientific">Methanobrevibacter millerae</name>
    <dbReference type="NCBI Taxonomy" id="230361"/>
    <lineage>
        <taxon>Archaea</taxon>
        <taxon>Methanobacteriati</taxon>
        <taxon>Methanobacteriota</taxon>
        <taxon>Methanomada group</taxon>
        <taxon>Methanobacteria</taxon>
        <taxon>Methanobacteriales</taxon>
        <taxon>Methanobacteriaceae</taxon>
        <taxon>Methanobrevibacter</taxon>
    </lineage>
</organism>
<feature type="transmembrane region" description="Helical" evidence="1">
    <location>
        <begin position="294"/>
        <end position="319"/>
    </location>
</feature>
<feature type="transmembrane region" description="Helical" evidence="1">
    <location>
        <begin position="419"/>
        <end position="437"/>
    </location>
</feature>
<dbReference type="Proteomes" id="UP000323439">
    <property type="component" value="Unassembled WGS sequence"/>
</dbReference>
<feature type="transmembrane region" description="Helical" evidence="1">
    <location>
        <begin position="21"/>
        <end position="39"/>
    </location>
</feature>
<sequence>MSQDSYFSNDFTKTLMDCKKYWIIYLIFIAVTCASTITSKNFAHPQFPICVFIIAAILGILCITYYFMHDSEDELYKVAFVIIICFGLITALIVPIVDVSDELEHLTRAEITSRGIIVPHWESGEHNLDRLYNHTEGRYSKALNTDVGFETVQSHMFFLHNRENTVFDTPGDTDKINYTMILDGSAFEQNPFYGYLPQAIGVFLAKFFDMNVIWMLWLPRMFNLIFYAGVISLAVKKTPALKIPLLAVACIPISIYQAASVSIDSMVIGLGLLTIAYFIYLYKAETESLDTKEIAIFCALSLLLGLCKLPYLAFVFLILLVPKSNFKNEKALTYMILGILAVSAIGVLWSTYSTPALMHSWRSKLNYMNPSLQMQYLINHPVSILYFLKQIFTFNLGAILKGFFNFFGANNPNHYSDNYKLITILIWIFLAATLLFYPKKTRFSRKARFGTLMVLLIIYVGTCFVQLLTWADVGQRALGVSTRYFLPLFALLPIIVSDRIRLPDRFKDSYDSYAMIFIIGFLATLVIAFATKYY</sequence>
<name>A0A1G5XD75_9EURY</name>
<feature type="transmembrane region" description="Helical" evidence="1">
    <location>
        <begin position="75"/>
        <end position="97"/>
    </location>
</feature>
<feature type="transmembrane region" description="Helical" evidence="1">
    <location>
        <begin position="265"/>
        <end position="282"/>
    </location>
</feature>
<dbReference type="AlphaFoldDB" id="A0A1G5XD75"/>
<keyword evidence="1" id="KW-1133">Transmembrane helix</keyword>
<dbReference type="Pfam" id="PF09913">
    <property type="entry name" value="DUF2142"/>
    <property type="match status" value="1"/>
</dbReference>
<keyword evidence="1" id="KW-0472">Membrane</keyword>
<gene>
    <name evidence="2" type="ORF">SAMN02910315_02091</name>
</gene>
<dbReference type="RefSeq" id="WP_149732581.1">
    <property type="nucleotide sequence ID" value="NZ_FMXB01000020.1"/>
</dbReference>
<evidence type="ECO:0000313" key="3">
    <source>
        <dbReference type="Proteomes" id="UP000323439"/>
    </source>
</evidence>
<accession>A0A1G5XD75</accession>
<dbReference type="OrthoDB" id="78249at2157"/>
<feature type="transmembrane region" description="Helical" evidence="1">
    <location>
        <begin position="241"/>
        <end position="259"/>
    </location>
</feature>
<dbReference type="EMBL" id="FMXB01000020">
    <property type="protein sequence ID" value="SDA67505.1"/>
    <property type="molecule type" value="Genomic_DNA"/>
</dbReference>
<protein>
    <submittedName>
        <fullName evidence="2">Uncharacterized membrane protein</fullName>
    </submittedName>
</protein>
<feature type="transmembrane region" description="Helical" evidence="1">
    <location>
        <begin position="45"/>
        <end position="68"/>
    </location>
</feature>
<feature type="transmembrane region" description="Helical" evidence="1">
    <location>
        <begin position="512"/>
        <end position="531"/>
    </location>
</feature>
<evidence type="ECO:0000256" key="1">
    <source>
        <dbReference type="SAM" id="Phobius"/>
    </source>
</evidence>
<feature type="transmembrane region" description="Helical" evidence="1">
    <location>
        <begin position="331"/>
        <end position="352"/>
    </location>
</feature>
<dbReference type="InterPro" id="IPR018674">
    <property type="entry name" value="DUF2142_membrane"/>
</dbReference>
<feature type="transmembrane region" description="Helical" evidence="1">
    <location>
        <begin position="384"/>
        <end position="407"/>
    </location>
</feature>
<keyword evidence="1" id="KW-0812">Transmembrane</keyword>
<keyword evidence="3" id="KW-1185">Reference proteome</keyword>
<reference evidence="2 3" key="1">
    <citation type="submission" date="2016-10" db="EMBL/GenBank/DDBJ databases">
        <authorList>
            <person name="Varghese N."/>
            <person name="Submissions S."/>
        </authorList>
    </citation>
    <scope>NUCLEOTIDE SEQUENCE [LARGE SCALE GENOMIC DNA]</scope>
    <source>
        <strain evidence="2 3">DSM 16643</strain>
    </source>
</reference>
<feature type="transmembrane region" description="Helical" evidence="1">
    <location>
        <begin position="212"/>
        <end position="234"/>
    </location>
</feature>
<evidence type="ECO:0000313" key="2">
    <source>
        <dbReference type="EMBL" id="SDA67505.1"/>
    </source>
</evidence>
<feature type="transmembrane region" description="Helical" evidence="1">
    <location>
        <begin position="449"/>
        <end position="471"/>
    </location>
</feature>
<proteinExistence type="predicted"/>